<evidence type="ECO:0000256" key="4">
    <source>
        <dbReference type="ARBA" id="ARBA00022679"/>
    </source>
</evidence>
<dbReference type="PANTHER" id="PTHR12646:SF0">
    <property type="entry name" value="DOL-P-MAN:MAN(5)GLCNAC(2)-PP-DOL ALPHA-1,3-MANNOSYLTRANSFERASE"/>
    <property type="match status" value="1"/>
</dbReference>
<feature type="transmembrane region" description="Helical" evidence="10">
    <location>
        <begin position="201"/>
        <end position="223"/>
    </location>
</feature>
<comment type="function">
    <text evidence="10">Dol-P-Man:Man(5)GlcNAc(2)-PP-Dol alpha-1,3-mannosyltransferase that operates in the biosynthetic pathway of dolichol-linked oligosaccharides, the glycan precursors employed in protein asparagine (N)-glycosylation. The assembly of dolichol-linked oligosaccharides begins on the cytosolic side of the endoplasmic reticulum membrane and finishes in its lumen. The sequential addition of sugars to dolichol pyrophosphate produces dolichol-linked oligosaccharides containing fourteen sugars, including two GlcNAcs, nine mannoses and three glucoses. Once assembled, the oligosaccharide is transferred from the lipid to nascent proteins by oligosaccharyltransferases. In the lumen of the endoplasmic reticulum, adds the first dolichyl beta-D-mannosyl phosphate derived mannose in an alpha-1,3 linkage to Man(5)GlcNAc(2)-PP-dolichol to produce Man(6)GlcNAc(2)-PP-dolichol.</text>
</comment>
<evidence type="ECO:0000313" key="12">
    <source>
        <dbReference type="Ensembl" id="ENSBIXP00000039901.1"/>
    </source>
</evidence>
<protein>
    <recommendedName>
        <fullName evidence="10">Dol-P-Man:Man(5)GlcNAc(2)-PP-Dol alpha-1,3-mannosyltransferase</fullName>
        <ecNumber evidence="10">2.4.1.258</ecNumber>
    </recommendedName>
    <alternativeName>
        <fullName evidence="10">Dol-P-Man-dependent alpha(1-3)-mannosyltransferase</fullName>
    </alternativeName>
</protein>
<evidence type="ECO:0000256" key="7">
    <source>
        <dbReference type="ARBA" id="ARBA00022989"/>
    </source>
</evidence>
<keyword evidence="13" id="KW-1185">Reference proteome</keyword>
<feature type="region of interest" description="Disordered" evidence="11">
    <location>
        <begin position="421"/>
        <end position="455"/>
    </location>
</feature>
<organism evidence="12 13">
    <name type="scientific">Bos indicus x Bos taurus</name>
    <name type="common">Hybrid cattle</name>
    <dbReference type="NCBI Taxonomy" id="30522"/>
    <lineage>
        <taxon>Eukaryota</taxon>
        <taxon>Metazoa</taxon>
        <taxon>Chordata</taxon>
        <taxon>Craniata</taxon>
        <taxon>Vertebrata</taxon>
        <taxon>Euteleostomi</taxon>
        <taxon>Mammalia</taxon>
        <taxon>Eutheria</taxon>
        <taxon>Laurasiatheria</taxon>
        <taxon>Artiodactyla</taxon>
        <taxon>Ruminantia</taxon>
        <taxon>Pecora</taxon>
        <taxon>Bovidae</taxon>
        <taxon>Bovinae</taxon>
        <taxon>Bos</taxon>
    </lineage>
</organism>
<evidence type="ECO:0000256" key="9">
    <source>
        <dbReference type="ARBA" id="ARBA00049506"/>
    </source>
</evidence>
<feature type="transmembrane region" description="Helical" evidence="10">
    <location>
        <begin position="177"/>
        <end position="195"/>
    </location>
</feature>
<name>A0A4W2ESB9_BOBOX</name>
<evidence type="ECO:0000256" key="2">
    <source>
        <dbReference type="ARBA" id="ARBA00004922"/>
    </source>
</evidence>
<feature type="transmembrane region" description="Helical" evidence="10">
    <location>
        <begin position="41"/>
        <end position="61"/>
    </location>
</feature>
<dbReference type="InterPro" id="IPR007873">
    <property type="entry name" value="Glycosyltransferase_ALG3"/>
</dbReference>
<sequence>MAAGLRKRGRAGPATRAAGLCGQWLRRAWQERRLLLLEPRYTLLVAACLCLAEVGITFWVIHRVAYTEIDWKAYMAEVEGVINGTYDYTQLQGDTGPLVYPAGFVYIFMGLYYATDRGADIRMAQHIFAVLYLATLLLVFLIYHQTCKVPPFVFFFMCCASYRVHSIFVLRLFNDPVAMVLLFLSVNLLLAQRWSWGCCCFSLAVSVKMSVLLFAPGLLFLLLTKFGLRGALPKLGICAVLQVVLGLPFLLKNPVGYLSRSFDLGRQFLFRWTVNWRFLPEALFLHRAFHLALLTAHLTVLLLFALCRWHRTGEGILSLLKDPSKRKVPPQPLTPNQLFLPSSPPTSLASASAAPFTTSSTFGISTHCPTSCGPRLPAGSLTCSGCWCWGSSSSPGTHTHPRPAALLLCMHAMQSSCCSSGWAPSPSPRPSRTARKPTETQLFSSSPFSGPRMGMDSALPNKPSLLCSLRGGAWTKLSGTGTWQIKNSLRQSQEALYCIGSGGCGSLPFCCNCTELRGEGVEGGRGEREHRQALFVGAGGFCGGNEKQWGQAVASPPLPSTERPALGGSDFGLVGGDASRSSG</sequence>
<feature type="transmembrane region" description="Helical" evidence="10">
    <location>
        <begin position="98"/>
        <end position="115"/>
    </location>
</feature>
<dbReference type="Proteomes" id="UP000314981">
    <property type="component" value="Chromosome 1"/>
</dbReference>
<reference evidence="12" key="2">
    <citation type="submission" date="2025-08" db="UniProtKB">
        <authorList>
            <consortium name="Ensembl"/>
        </authorList>
    </citation>
    <scope>IDENTIFICATION</scope>
</reference>
<dbReference type="OMA" id="FAVHRWH"/>
<feature type="compositionally biased region" description="Polar residues" evidence="11">
    <location>
        <begin position="439"/>
        <end position="448"/>
    </location>
</feature>
<keyword evidence="7 10" id="KW-1133">Transmembrane helix</keyword>
<dbReference type="AlphaFoldDB" id="A0A4W2ESB9"/>
<evidence type="ECO:0000256" key="5">
    <source>
        <dbReference type="ARBA" id="ARBA00022692"/>
    </source>
</evidence>
<dbReference type="UniPathway" id="UPA00378"/>
<evidence type="ECO:0000256" key="3">
    <source>
        <dbReference type="ARBA" id="ARBA00022676"/>
    </source>
</evidence>
<evidence type="ECO:0000256" key="10">
    <source>
        <dbReference type="RuleBase" id="RU364047"/>
    </source>
</evidence>
<dbReference type="PANTHER" id="PTHR12646">
    <property type="entry name" value="NOT56 - RELATED"/>
    <property type="match status" value="1"/>
</dbReference>
<accession>A0A4W2ESB9</accession>
<reference evidence="12" key="3">
    <citation type="submission" date="2025-09" db="UniProtKB">
        <authorList>
            <consortium name="Ensembl"/>
        </authorList>
    </citation>
    <scope>IDENTIFICATION</scope>
</reference>
<dbReference type="GO" id="GO:0005789">
    <property type="term" value="C:endoplasmic reticulum membrane"/>
    <property type="evidence" value="ECO:0007669"/>
    <property type="project" value="UniProtKB-SubCell"/>
</dbReference>
<proteinExistence type="predicted"/>
<keyword evidence="4 10" id="KW-0808">Transferase</keyword>
<feature type="region of interest" description="Disordered" evidence="11">
    <location>
        <begin position="552"/>
        <end position="583"/>
    </location>
</feature>
<keyword evidence="5 10" id="KW-0812">Transmembrane</keyword>
<evidence type="ECO:0000256" key="8">
    <source>
        <dbReference type="ARBA" id="ARBA00023136"/>
    </source>
</evidence>
<dbReference type="GO" id="GO:0052925">
    <property type="term" value="F:dol-P-Man:Man(5)GlcNAc(2)-PP-Dol alpha-1,3-mannosyltransferase activity"/>
    <property type="evidence" value="ECO:0007669"/>
    <property type="project" value="UniProtKB-EC"/>
</dbReference>
<dbReference type="Pfam" id="PF05208">
    <property type="entry name" value="ALG3"/>
    <property type="match status" value="1"/>
</dbReference>
<evidence type="ECO:0000313" key="13">
    <source>
        <dbReference type="Proteomes" id="UP000314981"/>
    </source>
</evidence>
<dbReference type="EC" id="2.4.1.258" evidence="10"/>
<dbReference type="STRING" id="30522.A0A4W2ESB9"/>
<keyword evidence="8 10" id="KW-0472">Membrane</keyword>
<comment type="subcellular location">
    <subcellularLocation>
        <location evidence="1 10">Endoplasmic reticulum membrane</location>
        <topology evidence="1 10">Multi-pass membrane protein</topology>
    </subcellularLocation>
</comment>
<feature type="transmembrane region" description="Helical" evidence="10">
    <location>
        <begin position="127"/>
        <end position="146"/>
    </location>
</feature>
<comment type="catalytic activity">
    <reaction evidence="9 10">
        <text>an alpha-D-Man-(1-&gt;2)-alpha-D-Man-(1-&gt;2)-alpha-D-Man-(1-&gt;3)-[alpha-D-Man-(1-&gt;6)]-beta-D-Man-(1-&gt;4)-beta-D-GlcNAc-(1-&gt;4)-alpha-D-GlcNAc-diphospho-di-trans,poly-cis-dolichol + a di-trans,poly-cis-dolichyl beta-D-mannosyl phosphate = an alpha-D-Man-(1-&gt;2)-alpha-D-Man-(1-&gt;2)-alpha-D-Man-(1-&gt;3)-[alpha-D-Man-(1-&gt;3)-alpha-D-Man-(1-&gt;6)]-beta-D-Man-(1-&gt;4)-beta-D-GlcNAc-(1-&gt;4)-alpha-D-GlcNAc-diphospho-di-trans,poly-cis-dolichol + a di-trans,poly-cis-dolichyl phosphate + H(+)</text>
        <dbReference type="Rhea" id="RHEA:29527"/>
        <dbReference type="Rhea" id="RHEA-COMP:19498"/>
        <dbReference type="Rhea" id="RHEA-COMP:19501"/>
        <dbReference type="Rhea" id="RHEA-COMP:19516"/>
        <dbReference type="Rhea" id="RHEA-COMP:19517"/>
        <dbReference type="ChEBI" id="CHEBI:15378"/>
        <dbReference type="ChEBI" id="CHEBI:57683"/>
        <dbReference type="ChEBI" id="CHEBI:58211"/>
        <dbReference type="ChEBI" id="CHEBI:132515"/>
        <dbReference type="ChEBI" id="CHEBI:132516"/>
        <dbReference type="EC" id="2.4.1.258"/>
    </reaction>
    <physiologicalReaction direction="left-to-right" evidence="9 10">
        <dbReference type="Rhea" id="RHEA:29528"/>
    </physiologicalReaction>
</comment>
<evidence type="ECO:0000256" key="11">
    <source>
        <dbReference type="SAM" id="MobiDB-lite"/>
    </source>
</evidence>
<evidence type="ECO:0000256" key="6">
    <source>
        <dbReference type="ARBA" id="ARBA00022824"/>
    </source>
</evidence>
<comment type="pathway">
    <text evidence="2 10">Protein modification; protein glycosylation.</text>
</comment>
<evidence type="ECO:0000256" key="1">
    <source>
        <dbReference type="ARBA" id="ARBA00004477"/>
    </source>
</evidence>
<reference evidence="12 13" key="1">
    <citation type="submission" date="2018-11" db="EMBL/GenBank/DDBJ databases">
        <title>Haplotype-resolved cattle genomes.</title>
        <authorList>
            <person name="Low W.Y."/>
            <person name="Tearle R."/>
            <person name="Bickhart D.M."/>
            <person name="Rosen B.D."/>
            <person name="Koren S."/>
            <person name="Rhie A."/>
            <person name="Hiendleder S."/>
            <person name="Phillippy A.M."/>
            <person name="Smith T.P.L."/>
            <person name="Williams J.L."/>
        </authorList>
    </citation>
    <scope>NUCLEOTIDE SEQUENCE [LARGE SCALE GENOMIC DNA]</scope>
</reference>
<keyword evidence="3 10" id="KW-0328">Glycosyltransferase</keyword>
<keyword evidence="6 10" id="KW-0256">Endoplasmic reticulum</keyword>
<dbReference type="Ensembl" id="ENSBIXT00000034813.1">
    <property type="protein sequence ID" value="ENSBIXP00000039901.1"/>
    <property type="gene ID" value="ENSBIXG00000023916.1"/>
</dbReference>